<protein>
    <submittedName>
        <fullName evidence="2">Uncharacterized protein</fullName>
    </submittedName>
</protein>
<keyword evidence="3" id="KW-1185">Reference proteome</keyword>
<organism evidence="2 3">
    <name type="scientific">Diaporthe eres</name>
    <name type="common">Phomopsis oblonga</name>
    <dbReference type="NCBI Taxonomy" id="83184"/>
    <lineage>
        <taxon>Eukaryota</taxon>
        <taxon>Fungi</taxon>
        <taxon>Dikarya</taxon>
        <taxon>Ascomycota</taxon>
        <taxon>Pezizomycotina</taxon>
        <taxon>Sordariomycetes</taxon>
        <taxon>Sordariomycetidae</taxon>
        <taxon>Diaporthales</taxon>
        <taxon>Diaporthaceae</taxon>
        <taxon>Diaporthe</taxon>
        <taxon>Diaporthe eres species complex</taxon>
    </lineage>
</organism>
<dbReference type="EMBL" id="JAKNSF020000006">
    <property type="protein sequence ID" value="KAK7738275.1"/>
    <property type="molecule type" value="Genomic_DNA"/>
</dbReference>
<dbReference type="Proteomes" id="UP001430848">
    <property type="component" value="Unassembled WGS sequence"/>
</dbReference>
<evidence type="ECO:0000256" key="1">
    <source>
        <dbReference type="SAM" id="Coils"/>
    </source>
</evidence>
<feature type="coiled-coil region" evidence="1">
    <location>
        <begin position="6"/>
        <end position="36"/>
    </location>
</feature>
<comment type="caution">
    <text evidence="2">The sequence shown here is derived from an EMBL/GenBank/DDBJ whole genome shotgun (WGS) entry which is preliminary data.</text>
</comment>
<name>A0ABR1PJN1_DIAER</name>
<evidence type="ECO:0000313" key="2">
    <source>
        <dbReference type="EMBL" id="KAK7738275.1"/>
    </source>
</evidence>
<reference evidence="2 3" key="1">
    <citation type="submission" date="2024-02" db="EMBL/GenBank/DDBJ databases">
        <title>De novo assembly and annotation of 12 fungi associated with fruit tree decline syndrome in Ontario, Canada.</title>
        <authorList>
            <person name="Sulman M."/>
            <person name="Ellouze W."/>
            <person name="Ilyukhin E."/>
        </authorList>
    </citation>
    <scope>NUCLEOTIDE SEQUENCE [LARGE SCALE GENOMIC DNA]</scope>
    <source>
        <strain evidence="2 3">M169</strain>
    </source>
</reference>
<evidence type="ECO:0000313" key="3">
    <source>
        <dbReference type="Proteomes" id="UP001430848"/>
    </source>
</evidence>
<proteinExistence type="predicted"/>
<accession>A0ABR1PJN1</accession>
<gene>
    <name evidence="2" type="ORF">SLS63_002610</name>
</gene>
<keyword evidence="1" id="KW-0175">Coiled coil</keyword>
<sequence>MELRARDRASEDYLELKQTRADAEAQLAELNRTTQDRAAWRHDRDTLAMRLRGGERLQMAVLLSNGQVIESFKRLKRASDQGSELHAIAAKFTAGLSHFSELKVLV</sequence>